<evidence type="ECO:0000256" key="1">
    <source>
        <dbReference type="ARBA" id="ARBA00006484"/>
    </source>
</evidence>
<dbReference type="InterPro" id="IPR002347">
    <property type="entry name" value="SDR_fam"/>
</dbReference>
<dbReference type="Pfam" id="PF00106">
    <property type="entry name" value="adh_short"/>
    <property type="match status" value="1"/>
</dbReference>
<dbReference type="STRING" id="1344416.A0A139A6M6"/>
<dbReference type="EMBL" id="KQ965791">
    <property type="protein sequence ID" value="KXS12105.1"/>
    <property type="molecule type" value="Genomic_DNA"/>
</dbReference>
<dbReference type="GO" id="GO:0016491">
    <property type="term" value="F:oxidoreductase activity"/>
    <property type="evidence" value="ECO:0007669"/>
    <property type="project" value="UniProtKB-KW"/>
</dbReference>
<dbReference type="CDD" id="cd05233">
    <property type="entry name" value="SDR_c"/>
    <property type="match status" value="1"/>
</dbReference>
<keyword evidence="2" id="KW-0560">Oxidoreductase</keyword>
<evidence type="ECO:0000313" key="3">
    <source>
        <dbReference type="EMBL" id="KXS12105.1"/>
    </source>
</evidence>
<dbReference type="SUPFAM" id="SSF51735">
    <property type="entry name" value="NAD(P)-binding Rossmann-fold domains"/>
    <property type="match status" value="1"/>
</dbReference>
<dbReference type="PANTHER" id="PTHR43669">
    <property type="entry name" value="5-KETO-D-GLUCONATE 5-REDUCTASE"/>
    <property type="match status" value="1"/>
</dbReference>
<organism evidence="3 4">
    <name type="scientific">Gonapodya prolifera (strain JEL478)</name>
    <name type="common">Monoblepharis prolifera</name>
    <dbReference type="NCBI Taxonomy" id="1344416"/>
    <lineage>
        <taxon>Eukaryota</taxon>
        <taxon>Fungi</taxon>
        <taxon>Fungi incertae sedis</taxon>
        <taxon>Chytridiomycota</taxon>
        <taxon>Chytridiomycota incertae sedis</taxon>
        <taxon>Monoblepharidomycetes</taxon>
        <taxon>Monoblepharidales</taxon>
        <taxon>Gonapodyaceae</taxon>
        <taxon>Gonapodya</taxon>
    </lineage>
</organism>
<proteinExistence type="inferred from homology"/>
<protein>
    <submittedName>
        <fullName evidence="3">NAD(P)-binding protein</fullName>
    </submittedName>
</protein>
<dbReference type="PANTHER" id="PTHR43669:SF3">
    <property type="entry name" value="ALCOHOL DEHYDROGENASE, PUTATIVE (AFU_ORTHOLOGUE AFUA_3G03445)-RELATED"/>
    <property type="match status" value="1"/>
</dbReference>
<accession>A0A139A6M6</accession>
<dbReference type="AlphaFoldDB" id="A0A139A6M6"/>
<sequence length="249" mass="27247">MSLKNRVVLVLGASGNIGAGAVRAFLLSGSHVIAPTRTPEGTTKLVDFLARTQAIYEPDHLIPVVTDVGTPKGAEAVAKIVEERFEGKLDHVVSSSGPWWQAPNFDAIDYSLYRKAMDANYETHFVVYNAVAKYLLKRDSNPSYTVVTGMAADNLGTGITGLSQLFLRSLTQHLIFQTASTPLRVNELRIGVRVDMDQPGVEPSQEWQMKSSEFGRVFERIAMGSVKGEVVEAVKVEQVRALVDGRTKL</sequence>
<dbReference type="OrthoDB" id="2735536at2759"/>
<evidence type="ECO:0000313" key="4">
    <source>
        <dbReference type="Proteomes" id="UP000070544"/>
    </source>
</evidence>
<name>A0A139A6M6_GONPJ</name>
<gene>
    <name evidence="3" type="ORF">M427DRAFT_59789</name>
</gene>
<reference evidence="3 4" key="1">
    <citation type="journal article" date="2015" name="Genome Biol. Evol.">
        <title>Phylogenomic analyses indicate that early fungi evolved digesting cell walls of algal ancestors of land plants.</title>
        <authorList>
            <person name="Chang Y."/>
            <person name="Wang S."/>
            <person name="Sekimoto S."/>
            <person name="Aerts A.L."/>
            <person name="Choi C."/>
            <person name="Clum A."/>
            <person name="LaButti K.M."/>
            <person name="Lindquist E.A."/>
            <person name="Yee Ngan C."/>
            <person name="Ohm R.A."/>
            <person name="Salamov A.A."/>
            <person name="Grigoriev I.V."/>
            <person name="Spatafora J.W."/>
            <person name="Berbee M.L."/>
        </authorList>
    </citation>
    <scope>NUCLEOTIDE SEQUENCE [LARGE SCALE GENOMIC DNA]</scope>
    <source>
        <strain evidence="3 4">JEL478</strain>
    </source>
</reference>
<dbReference type="Proteomes" id="UP000070544">
    <property type="component" value="Unassembled WGS sequence"/>
</dbReference>
<keyword evidence="4" id="KW-1185">Reference proteome</keyword>
<dbReference type="InterPro" id="IPR036291">
    <property type="entry name" value="NAD(P)-bd_dom_sf"/>
</dbReference>
<evidence type="ECO:0000256" key="2">
    <source>
        <dbReference type="ARBA" id="ARBA00023002"/>
    </source>
</evidence>
<dbReference type="OMA" id="TVEANIC"/>
<dbReference type="Gene3D" id="3.40.50.720">
    <property type="entry name" value="NAD(P)-binding Rossmann-like Domain"/>
    <property type="match status" value="1"/>
</dbReference>
<comment type="similarity">
    <text evidence="1">Belongs to the short-chain dehydrogenases/reductases (SDR) family.</text>
</comment>